<protein>
    <submittedName>
        <fullName evidence="8">S1/P1 nuclease</fullName>
    </submittedName>
</protein>
<dbReference type="Pfam" id="PF02265">
    <property type="entry name" value="S1-P1_nuclease"/>
    <property type="match status" value="1"/>
</dbReference>
<evidence type="ECO:0000256" key="3">
    <source>
        <dbReference type="ARBA" id="ARBA00022759"/>
    </source>
</evidence>
<dbReference type="CDD" id="cd11010">
    <property type="entry name" value="S1-P1_nuclease"/>
    <property type="match status" value="1"/>
</dbReference>
<keyword evidence="1" id="KW-0540">Nuclease</keyword>
<evidence type="ECO:0000256" key="6">
    <source>
        <dbReference type="ARBA" id="ARBA00023180"/>
    </source>
</evidence>
<proteinExistence type="predicted"/>
<organism evidence="8 9">
    <name type="scientific">Chloracidobacterium sp. N</name>
    <dbReference type="NCBI Taxonomy" id="2821540"/>
    <lineage>
        <taxon>Bacteria</taxon>
        <taxon>Pseudomonadati</taxon>
        <taxon>Acidobacteriota</taxon>
        <taxon>Terriglobia</taxon>
        <taxon>Terriglobales</taxon>
        <taxon>Acidobacteriaceae</taxon>
        <taxon>Chloracidobacterium</taxon>
        <taxon>Chloracidobacterium aggregatum</taxon>
    </lineage>
</organism>
<evidence type="ECO:0000313" key="8">
    <source>
        <dbReference type="EMBL" id="QUV93354.1"/>
    </source>
</evidence>
<name>A0ABX8AXF3_9BACT</name>
<keyword evidence="7" id="KW-1133">Transmembrane helix</keyword>
<evidence type="ECO:0000256" key="5">
    <source>
        <dbReference type="ARBA" id="ARBA00023157"/>
    </source>
</evidence>
<evidence type="ECO:0000256" key="4">
    <source>
        <dbReference type="ARBA" id="ARBA00022801"/>
    </source>
</evidence>
<dbReference type="RefSeq" id="WP_211421744.1">
    <property type="nucleotide sequence ID" value="NZ_CP072642.1"/>
</dbReference>
<sequence length="327" mass="36604">MFICQKVCRGGWWLWVGVCWFALGTTPVLAWNQAGHATVAAIAYGQLQPRARVRVAAILRQHPEYAEWTRDVPPEQSSFIAFLSASYWVDDIKFDRRQGFSDREPPPSTHPAYPDMRVHGTWHYVNRPLAAPGVAIPPDFQIVAPDGGALGKIVEIEDILRHSPPDSPRQAYYLAWLIHLVGDVHQPLHTVARCSKNNPQGDQGGNLFIVRPTAGTPLDGPRKPNLHAFWDNAALDTFSLPAIQALAQELSRKRPSRQRIAAPPVRWLDESTQLARDLVYQAGQDNTPEPPVLSHAYKARAHAAARERVRLAGFRLAARLNQLYDRP</sequence>
<evidence type="ECO:0000256" key="1">
    <source>
        <dbReference type="ARBA" id="ARBA00022722"/>
    </source>
</evidence>
<keyword evidence="2" id="KW-0479">Metal-binding</keyword>
<keyword evidence="7" id="KW-0472">Membrane</keyword>
<reference evidence="8 9" key="1">
    <citation type="submission" date="2021-03" db="EMBL/GenBank/DDBJ databases">
        <title>Genomic and phenotypic characterization of Chloracidobacterium isolates provides evidence for multiple species.</title>
        <authorList>
            <person name="Saini M.K."/>
            <person name="Costas A.M.G."/>
            <person name="Tank M."/>
            <person name="Bryant D.A."/>
        </authorList>
    </citation>
    <scope>NUCLEOTIDE SEQUENCE [LARGE SCALE GENOMIC DNA]</scope>
    <source>
        <strain evidence="8 9">N</strain>
    </source>
</reference>
<dbReference type="SUPFAM" id="SSF48537">
    <property type="entry name" value="Phospholipase C/P1 nuclease"/>
    <property type="match status" value="1"/>
</dbReference>
<accession>A0ABX8AXF3</accession>
<evidence type="ECO:0000256" key="2">
    <source>
        <dbReference type="ARBA" id="ARBA00022723"/>
    </source>
</evidence>
<dbReference type="Gene3D" id="1.10.575.10">
    <property type="entry name" value="P1 Nuclease"/>
    <property type="match status" value="1"/>
</dbReference>
<keyword evidence="4" id="KW-0378">Hydrolase</keyword>
<feature type="transmembrane region" description="Helical" evidence="7">
    <location>
        <begin position="12"/>
        <end position="31"/>
    </location>
</feature>
<dbReference type="EMBL" id="CP072642">
    <property type="protein sequence ID" value="QUV93354.1"/>
    <property type="molecule type" value="Genomic_DNA"/>
</dbReference>
<dbReference type="InterPro" id="IPR008947">
    <property type="entry name" value="PLipase_C/P1_nuclease_dom_sf"/>
</dbReference>
<dbReference type="PANTHER" id="PTHR33146">
    <property type="entry name" value="ENDONUCLEASE 4"/>
    <property type="match status" value="1"/>
</dbReference>
<evidence type="ECO:0000256" key="7">
    <source>
        <dbReference type="SAM" id="Phobius"/>
    </source>
</evidence>
<dbReference type="Proteomes" id="UP000677668">
    <property type="component" value="Chromosome 1"/>
</dbReference>
<evidence type="ECO:0000313" key="9">
    <source>
        <dbReference type="Proteomes" id="UP000677668"/>
    </source>
</evidence>
<gene>
    <name evidence="8" type="ORF">J8C05_08205</name>
</gene>
<keyword evidence="6" id="KW-0325">Glycoprotein</keyword>
<keyword evidence="5" id="KW-1015">Disulfide bond</keyword>
<dbReference type="PANTHER" id="PTHR33146:SF10">
    <property type="entry name" value="STRAND-SPECIFIC NUCLEASE, PUTATIVE-RELATED"/>
    <property type="match status" value="1"/>
</dbReference>
<keyword evidence="7" id="KW-0812">Transmembrane</keyword>
<keyword evidence="3" id="KW-0255">Endonuclease</keyword>
<dbReference type="InterPro" id="IPR003154">
    <property type="entry name" value="S1/P1nuclease"/>
</dbReference>
<keyword evidence="9" id="KW-1185">Reference proteome</keyword>